<feature type="domain" description="Helicase C-terminal" evidence="6">
    <location>
        <begin position="156"/>
        <end position="325"/>
    </location>
</feature>
<dbReference type="PANTHER" id="PTHR12131:SF1">
    <property type="entry name" value="ATP-DEPENDENT RNA HELICASE SUPV3L1, MITOCHONDRIAL-RELATED"/>
    <property type="match status" value="1"/>
</dbReference>
<dbReference type="SUPFAM" id="SSF52540">
    <property type="entry name" value="P-loop containing nucleoside triphosphate hydrolases"/>
    <property type="match status" value="2"/>
</dbReference>
<keyword evidence="2" id="KW-0378">Hydrolase</keyword>
<proteinExistence type="predicted"/>
<evidence type="ECO:0000256" key="2">
    <source>
        <dbReference type="ARBA" id="ARBA00022801"/>
    </source>
</evidence>
<dbReference type="STRING" id="1921510.BSL82_15515"/>
<evidence type="ECO:0000259" key="6">
    <source>
        <dbReference type="PROSITE" id="PS51194"/>
    </source>
</evidence>
<evidence type="ECO:0000256" key="5">
    <source>
        <dbReference type="SAM" id="MobiDB-lite"/>
    </source>
</evidence>
<keyword evidence="8" id="KW-1185">Reference proteome</keyword>
<dbReference type="RefSeq" id="WP_072598182.1">
    <property type="nucleotide sequence ID" value="NZ_CP018221.1"/>
</dbReference>
<dbReference type="Pfam" id="PF22527">
    <property type="entry name" value="DEXQc_Suv3"/>
    <property type="match status" value="1"/>
</dbReference>
<gene>
    <name evidence="7" type="ORF">BSL82_15515</name>
</gene>
<organism evidence="7 8">
    <name type="scientific">Tardibacter chloracetimidivorans</name>
    <dbReference type="NCBI Taxonomy" id="1921510"/>
    <lineage>
        <taxon>Bacteria</taxon>
        <taxon>Pseudomonadati</taxon>
        <taxon>Pseudomonadota</taxon>
        <taxon>Alphaproteobacteria</taxon>
        <taxon>Sphingomonadales</taxon>
        <taxon>Sphingomonadaceae</taxon>
        <taxon>Tardibacter</taxon>
    </lineage>
</organism>
<dbReference type="InterPro" id="IPR001650">
    <property type="entry name" value="Helicase_C-like"/>
</dbReference>
<keyword evidence="1" id="KW-0547">Nucleotide-binding</keyword>
<dbReference type="PANTHER" id="PTHR12131">
    <property type="entry name" value="ATP-DEPENDENT RNA AND DNA HELICASE"/>
    <property type="match status" value="1"/>
</dbReference>
<keyword evidence="4" id="KW-0067">ATP-binding</keyword>
<sequence>MRFDHGASLTAVLGPTNTGKTHLAVERMCGHASGMIGFPLRLLAREVYERVVAIKGRNQVALITGEEKILPEGARYFLCTAESMPTDREVAFVALDEGQMGADRERGHVFTNRILSARGFAETMILGSETLRPMIRALLPDAEIITRPRFSTLSYSGSKKLSRLPRRAAIVAFSAEEVYALAEMLRRHRGGAAVVMGSLSPRTRNAQVALYQSGEVDYLVATDAIGMGLNLDVSHVAFAGLSKFDGKRHRRLTISEMAQIAGRAGRHQRDGTFGTVQLGTESETLFEPAEIEAVEGHDFDPLAHLEWRNARLEWRSVPALIASLELYPDAEALRRAAPAIDVQVLKRLSAEDWIGDRANTPSSIRRLWDICGLPDYRKTGAEAHARIVARMYRHLSEGSGHLPTDWIAREIAQLDNLQGDIGQLGDRIAAARTWTYIAHRPDWLADTGEWRDRTRALEDRLSDALHERLTSRFVDRRTSVLLRDLGGRAADLVTHVDDDGTVAVEGEAIGRLDGFRFKVDATARLAEKKMLLAAAERRLPKELHRRARSLAEDGNDAFALCARPGSRPGVAWRGHRVARLVRGRDMLSPKVEIDRSLDTLPPDTRKAVAGRLHGWLASETEQRLKPLARLVALAGDKAQPPAVRGLAVRLIDGAGIVERREVDDLVAALSVEGRRTLSRAGVRFGALDLFAPQVLKPESTRWRLALWAASRGQPMTSSPAAGAATLDVRAREPAGPALKVSGFRELGDQAVRIDLIERVAEAAHSAREGRRPFLLDHSLAVSIGCRPHTLSRMMTALGFREQTDDHGAPAYIWRGPRRSGRQKPQRPSSSPFAVLAGLGTG</sequence>
<evidence type="ECO:0000313" key="8">
    <source>
        <dbReference type="Proteomes" id="UP000182063"/>
    </source>
</evidence>
<evidence type="ECO:0000256" key="1">
    <source>
        <dbReference type="ARBA" id="ARBA00022741"/>
    </source>
</evidence>
<dbReference type="KEGG" id="sphj:BSL82_15515"/>
<dbReference type="GO" id="GO:0004386">
    <property type="term" value="F:helicase activity"/>
    <property type="evidence" value="ECO:0007669"/>
    <property type="project" value="UniProtKB-KW"/>
</dbReference>
<reference evidence="8" key="1">
    <citation type="submission" date="2016-11" db="EMBL/GenBank/DDBJ databases">
        <title>Complete Genome Sequence of alachlor-degrading Sphingomonas sp. strain JJ-A5.</title>
        <authorList>
            <person name="Lee H."/>
            <person name="Ka J.-O."/>
        </authorList>
    </citation>
    <scope>NUCLEOTIDE SEQUENCE [LARGE SCALE GENOMIC DNA]</scope>
    <source>
        <strain evidence="8">JJ-A5</strain>
    </source>
</reference>
<protein>
    <submittedName>
        <fullName evidence="7">Helicase</fullName>
    </submittedName>
</protein>
<dbReference type="Proteomes" id="UP000182063">
    <property type="component" value="Chromosome"/>
</dbReference>
<dbReference type="GO" id="GO:0005524">
    <property type="term" value="F:ATP binding"/>
    <property type="evidence" value="ECO:0007669"/>
    <property type="project" value="UniProtKB-KW"/>
</dbReference>
<dbReference type="Pfam" id="PF00271">
    <property type="entry name" value="Helicase_C"/>
    <property type="match status" value="1"/>
</dbReference>
<dbReference type="OrthoDB" id="9807155at2"/>
<dbReference type="EMBL" id="CP018221">
    <property type="protein sequence ID" value="API60516.1"/>
    <property type="molecule type" value="Genomic_DNA"/>
</dbReference>
<dbReference type="GO" id="GO:0016787">
    <property type="term" value="F:hydrolase activity"/>
    <property type="evidence" value="ECO:0007669"/>
    <property type="project" value="UniProtKB-KW"/>
</dbReference>
<dbReference type="AlphaFoldDB" id="A0A1L3ZY06"/>
<feature type="region of interest" description="Disordered" evidence="5">
    <location>
        <begin position="807"/>
        <end position="841"/>
    </location>
</feature>
<dbReference type="SMART" id="SM00490">
    <property type="entry name" value="HELICc"/>
    <property type="match status" value="1"/>
</dbReference>
<name>A0A1L3ZY06_9SPHN</name>
<dbReference type="InterPro" id="IPR055206">
    <property type="entry name" value="DEXQc_SUV3"/>
</dbReference>
<dbReference type="PROSITE" id="PS51194">
    <property type="entry name" value="HELICASE_CTER"/>
    <property type="match status" value="1"/>
</dbReference>
<dbReference type="InterPro" id="IPR050699">
    <property type="entry name" value="RNA-DNA_Helicase"/>
</dbReference>
<dbReference type="Gene3D" id="3.40.50.300">
    <property type="entry name" value="P-loop containing nucleotide triphosphate hydrolases"/>
    <property type="match status" value="2"/>
</dbReference>
<keyword evidence="3 7" id="KW-0347">Helicase</keyword>
<evidence type="ECO:0000256" key="4">
    <source>
        <dbReference type="ARBA" id="ARBA00022840"/>
    </source>
</evidence>
<evidence type="ECO:0000256" key="3">
    <source>
        <dbReference type="ARBA" id="ARBA00022806"/>
    </source>
</evidence>
<evidence type="ECO:0000313" key="7">
    <source>
        <dbReference type="EMBL" id="API60516.1"/>
    </source>
</evidence>
<accession>A0A1L3ZY06</accession>
<feature type="compositionally biased region" description="Basic residues" evidence="5">
    <location>
        <begin position="815"/>
        <end position="824"/>
    </location>
</feature>
<dbReference type="InterPro" id="IPR027417">
    <property type="entry name" value="P-loop_NTPase"/>
</dbReference>